<dbReference type="InterPro" id="IPR013785">
    <property type="entry name" value="Aldolase_TIM"/>
</dbReference>
<evidence type="ECO:0000259" key="10">
    <source>
        <dbReference type="Pfam" id="PF01729"/>
    </source>
</evidence>
<evidence type="ECO:0000256" key="9">
    <source>
        <dbReference type="PIRNR" id="PIRNR006250"/>
    </source>
</evidence>
<evidence type="ECO:0000313" key="13">
    <source>
        <dbReference type="Proteomes" id="UP000184096"/>
    </source>
</evidence>
<gene>
    <name evidence="12" type="ORF">SAMN05444170_1239</name>
</gene>
<feature type="domain" description="Quinolinate phosphoribosyl transferase C-terminal" evidence="10">
    <location>
        <begin position="111"/>
        <end position="276"/>
    </location>
</feature>
<dbReference type="SUPFAM" id="SSF54675">
    <property type="entry name" value="Nicotinate/Quinolinate PRTase N-terminal domain-like"/>
    <property type="match status" value="1"/>
</dbReference>
<dbReference type="CDD" id="cd01572">
    <property type="entry name" value="QPRTase"/>
    <property type="match status" value="1"/>
</dbReference>
<dbReference type="FunFam" id="3.20.20.70:FF:000030">
    <property type="entry name" value="Nicotinate-nucleotide pyrophosphorylase, carboxylating"/>
    <property type="match status" value="1"/>
</dbReference>
<dbReference type="Gene3D" id="3.90.1170.20">
    <property type="entry name" value="Quinolinate phosphoribosyl transferase, N-terminal domain"/>
    <property type="match status" value="1"/>
</dbReference>
<keyword evidence="5" id="KW-0662">Pyridine nucleotide biosynthesis</keyword>
<dbReference type="InterPro" id="IPR022412">
    <property type="entry name" value="Quinolinate_PRibosylTrfase_N"/>
</dbReference>
<reference evidence="13" key="1">
    <citation type="submission" date="2016-11" db="EMBL/GenBank/DDBJ databases">
        <authorList>
            <person name="Varghese N."/>
            <person name="Submissions S."/>
        </authorList>
    </citation>
    <scope>NUCLEOTIDE SEQUENCE [LARGE SCALE GENOMIC DNA]</scope>
    <source>
        <strain evidence="13">GAS401</strain>
    </source>
</reference>
<evidence type="ECO:0000259" key="11">
    <source>
        <dbReference type="Pfam" id="PF02749"/>
    </source>
</evidence>
<evidence type="ECO:0000256" key="4">
    <source>
        <dbReference type="ARBA" id="ARBA00011944"/>
    </source>
</evidence>
<dbReference type="InterPro" id="IPR037128">
    <property type="entry name" value="Quinolinate_PRibosylTase_N_sf"/>
</dbReference>
<dbReference type="InterPro" id="IPR036068">
    <property type="entry name" value="Nicotinate_pribotase-like_C"/>
</dbReference>
<dbReference type="Gene3D" id="3.20.20.70">
    <property type="entry name" value="Aldolase class I"/>
    <property type="match status" value="1"/>
</dbReference>
<dbReference type="InterPro" id="IPR027277">
    <property type="entry name" value="NadC/ModD"/>
</dbReference>
<sequence>MRLNRFMIRPLVEQALREELGPGDTTGGFLVGDDPVQTAQIYAKGTGIVCGLLLADETIKQIDPEAQIEYAVQDGDPVGPGTVLLRIKARASTFFIIERNALDWIQQMSGIATKTRRYADLVKHTKVRVTDTRKGWPGLRMIMKYAVRVGGAHNHIFSLANCILVKDNHIKIAGSITNAIETLRATAQHTFKIEVECETLEMVEEALACGVEIIMFDNMDLDEMKAGLKLVNGRAMTEASGGINEQTIVPIAETGVDIISVGDLTHSIRALDISLDVQDIKPSAQRTIRRLKEAAR</sequence>
<dbReference type="PANTHER" id="PTHR32179:SF3">
    <property type="entry name" value="NICOTINATE-NUCLEOTIDE PYROPHOSPHORYLASE [CARBOXYLATING]"/>
    <property type="match status" value="1"/>
</dbReference>
<dbReference type="EC" id="2.4.2.19" evidence="4"/>
<evidence type="ECO:0000256" key="5">
    <source>
        <dbReference type="ARBA" id="ARBA00022642"/>
    </source>
</evidence>
<evidence type="ECO:0000256" key="7">
    <source>
        <dbReference type="ARBA" id="ARBA00022679"/>
    </source>
</evidence>
<evidence type="ECO:0000256" key="1">
    <source>
        <dbReference type="ARBA" id="ARBA00003237"/>
    </source>
</evidence>
<accession>A0A1M7TAK2</accession>
<dbReference type="RefSeq" id="WP_072817126.1">
    <property type="nucleotide sequence ID" value="NZ_LT670849.1"/>
</dbReference>
<dbReference type="InterPro" id="IPR002638">
    <property type="entry name" value="Quinolinate_PRibosylTrfase_C"/>
</dbReference>
<dbReference type="InterPro" id="IPR004393">
    <property type="entry name" value="NadC"/>
</dbReference>
<name>A0A1M7TAK2_9BRAD</name>
<dbReference type="Pfam" id="PF02749">
    <property type="entry name" value="QRPTase_N"/>
    <property type="match status" value="1"/>
</dbReference>
<dbReference type="GO" id="GO:0034213">
    <property type="term" value="P:quinolinate catabolic process"/>
    <property type="evidence" value="ECO:0007669"/>
    <property type="project" value="TreeGrafter"/>
</dbReference>
<dbReference type="PIRSF" id="PIRSF006250">
    <property type="entry name" value="NadC_ModD"/>
    <property type="match status" value="1"/>
</dbReference>
<dbReference type="PANTHER" id="PTHR32179">
    <property type="entry name" value="NICOTINATE-NUCLEOTIDE PYROPHOSPHORYLASE [CARBOXYLATING]"/>
    <property type="match status" value="1"/>
</dbReference>
<dbReference type="GO" id="GO:0009435">
    <property type="term" value="P:NAD+ biosynthetic process"/>
    <property type="evidence" value="ECO:0007669"/>
    <property type="project" value="UniProtKB-UniPathway"/>
</dbReference>
<dbReference type="Proteomes" id="UP000184096">
    <property type="component" value="Chromosome I"/>
</dbReference>
<comment type="pathway">
    <text evidence="2">Cofactor biosynthesis; NAD(+) biosynthesis; nicotinate D-ribonucleotide from quinolinate: step 1/1.</text>
</comment>
<dbReference type="UniPathway" id="UPA00253">
    <property type="reaction ID" value="UER00331"/>
</dbReference>
<protein>
    <recommendedName>
        <fullName evidence="4">nicotinate-nucleotide diphosphorylase (carboxylating)</fullName>
        <ecNumber evidence="4">2.4.2.19</ecNumber>
    </recommendedName>
    <alternativeName>
        <fullName evidence="8">Quinolinate phosphoribosyltransferase [decarboxylating]</fullName>
    </alternativeName>
</protein>
<dbReference type="OrthoDB" id="9782546at2"/>
<dbReference type="NCBIfam" id="TIGR00078">
    <property type="entry name" value="nadC"/>
    <property type="match status" value="1"/>
</dbReference>
<evidence type="ECO:0000256" key="8">
    <source>
        <dbReference type="ARBA" id="ARBA00033102"/>
    </source>
</evidence>
<dbReference type="AlphaFoldDB" id="A0A1M7TAK2"/>
<evidence type="ECO:0000313" key="12">
    <source>
        <dbReference type="EMBL" id="SHN67759.1"/>
    </source>
</evidence>
<evidence type="ECO:0000256" key="6">
    <source>
        <dbReference type="ARBA" id="ARBA00022676"/>
    </source>
</evidence>
<dbReference type="Pfam" id="PF01729">
    <property type="entry name" value="QRPTase_C"/>
    <property type="match status" value="1"/>
</dbReference>
<dbReference type="GO" id="GO:0004514">
    <property type="term" value="F:nicotinate-nucleotide diphosphorylase (carboxylating) activity"/>
    <property type="evidence" value="ECO:0007669"/>
    <property type="project" value="UniProtKB-EC"/>
</dbReference>
<evidence type="ECO:0000256" key="3">
    <source>
        <dbReference type="ARBA" id="ARBA00009400"/>
    </source>
</evidence>
<comment type="similarity">
    <text evidence="3 9">Belongs to the NadC/ModD family.</text>
</comment>
<proteinExistence type="inferred from homology"/>
<dbReference type="EMBL" id="LT670849">
    <property type="protein sequence ID" value="SHN67759.1"/>
    <property type="molecule type" value="Genomic_DNA"/>
</dbReference>
<keyword evidence="7 9" id="KW-0808">Transferase</keyword>
<keyword evidence="13" id="KW-1185">Reference proteome</keyword>
<evidence type="ECO:0000256" key="2">
    <source>
        <dbReference type="ARBA" id="ARBA00004893"/>
    </source>
</evidence>
<comment type="function">
    <text evidence="1">Involved in the catabolism of quinolinic acid (QA).</text>
</comment>
<dbReference type="GO" id="GO:0005737">
    <property type="term" value="C:cytoplasm"/>
    <property type="evidence" value="ECO:0007669"/>
    <property type="project" value="TreeGrafter"/>
</dbReference>
<organism evidence="12 13">
    <name type="scientific">Bradyrhizobium erythrophlei</name>
    <dbReference type="NCBI Taxonomy" id="1437360"/>
    <lineage>
        <taxon>Bacteria</taxon>
        <taxon>Pseudomonadati</taxon>
        <taxon>Pseudomonadota</taxon>
        <taxon>Alphaproteobacteria</taxon>
        <taxon>Hyphomicrobiales</taxon>
        <taxon>Nitrobacteraceae</taxon>
        <taxon>Bradyrhizobium</taxon>
    </lineage>
</organism>
<keyword evidence="6 9" id="KW-0328">Glycosyltransferase</keyword>
<feature type="domain" description="Quinolinate phosphoribosyl transferase N-terminal" evidence="11">
    <location>
        <begin position="30"/>
        <end position="109"/>
    </location>
</feature>
<dbReference type="SUPFAM" id="SSF51690">
    <property type="entry name" value="Nicotinate/Quinolinate PRTase C-terminal domain-like"/>
    <property type="match status" value="1"/>
</dbReference>